<feature type="region of interest" description="Disordered" evidence="1">
    <location>
        <begin position="137"/>
        <end position="157"/>
    </location>
</feature>
<feature type="compositionally biased region" description="Basic and acidic residues" evidence="1">
    <location>
        <begin position="295"/>
        <end position="307"/>
    </location>
</feature>
<protein>
    <submittedName>
        <fullName evidence="2">Uncharacterized protein</fullName>
    </submittedName>
</protein>
<comment type="caution">
    <text evidence="2">The sequence shown here is derived from an EMBL/GenBank/DDBJ whole genome shotgun (WGS) entry which is preliminary data.</text>
</comment>
<organism evidence="2 3">
    <name type="scientific">Prorocentrum cordatum</name>
    <dbReference type="NCBI Taxonomy" id="2364126"/>
    <lineage>
        <taxon>Eukaryota</taxon>
        <taxon>Sar</taxon>
        <taxon>Alveolata</taxon>
        <taxon>Dinophyceae</taxon>
        <taxon>Prorocentrales</taxon>
        <taxon>Prorocentraceae</taxon>
        <taxon>Prorocentrum</taxon>
    </lineage>
</organism>
<feature type="region of interest" description="Disordered" evidence="1">
    <location>
        <begin position="1"/>
        <end position="123"/>
    </location>
</feature>
<evidence type="ECO:0000313" key="3">
    <source>
        <dbReference type="Proteomes" id="UP001189429"/>
    </source>
</evidence>
<keyword evidence="3" id="KW-1185">Reference proteome</keyword>
<feature type="compositionally biased region" description="Pro residues" evidence="1">
    <location>
        <begin position="1"/>
        <end position="15"/>
    </location>
</feature>
<feature type="compositionally biased region" description="Basic residues" evidence="1">
    <location>
        <begin position="202"/>
        <end position="217"/>
    </location>
</feature>
<accession>A0ABN9R138</accession>
<evidence type="ECO:0000313" key="2">
    <source>
        <dbReference type="EMBL" id="CAK0811289.1"/>
    </source>
</evidence>
<feature type="non-terminal residue" evidence="2">
    <location>
        <position position="1"/>
    </location>
</feature>
<feature type="compositionally biased region" description="Basic residues" evidence="1">
    <location>
        <begin position="267"/>
        <end position="277"/>
    </location>
</feature>
<feature type="compositionally biased region" description="Basic and acidic residues" evidence="1">
    <location>
        <begin position="257"/>
        <end position="266"/>
    </location>
</feature>
<evidence type="ECO:0000256" key="1">
    <source>
        <dbReference type="SAM" id="MobiDB-lite"/>
    </source>
</evidence>
<dbReference type="Proteomes" id="UP001189429">
    <property type="component" value="Unassembled WGS sequence"/>
</dbReference>
<feature type="compositionally biased region" description="Basic and acidic residues" evidence="1">
    <location>
        <begin position="55"/>
        <end position="67"/>
    </location>
</feature>
<feature type="compositionally biased region" description="Basic residues" evidence="1">
    <location>
        <begin position="316"/>
        <end position="326"/>
    </location>
</feature>
<feature type="non-terminal residue" evidence="2">
    <location>
        <position position="326"/>
    </location>
</feature>
<reference evidence="2" key="1">
    <citation type="submission" date="2023-10" db="EMBL/GenBank/DDBJ databases">
        <authorList>
            <person name="Chen Y."/>
            <person name="Shah S."/>
            <person name="Dougan E. K."/>
            <person name="Thang M."/>
            <person name="Chan C."/>
        </authorList>
    </citation>
    <scope>NUCLEOTIDE SEQUENCE [LARGE SCALE GENOMIC DNA]</scope>
</reference>
<feature type="compositionally biased region" description="Low complexity" evidence="1">
    <location>
        <begin position="82"/>
        <end position="91"/>
    </location>
</feature>
<name>A0ABN9R138_9DINO</name>
<sequence length="326" mass="35029">WKFPPSPPTPPPRPPSFCHGARQRTEGCSANARAAQEEGPLSREAVGGSRRVRAERRSGRSAHRADGPRCIIAGGPGPARNGPTRRGCPRTGGRDRPGAAGWRKTKKRSGGEGRRRGARAGRRNAIATLRTVAAAAAPPRLGGGADTQGALPLGDPRGGGRPADIILRDLGHMWASGRLVVLNRRIPVACSAGRLPRQANVRGRRGGRARAAGRGRRGGGGPSPEEQEQQKHEDEKEALKRGTKKLAPTRRRATLPRAREEPAGEARRRRASRRRHISGAPRRAEAARRRTGGSGERHQHTNSEVRAKSQIGGCQGRKRATTMRSR</sequence>
<dbReference type="EMBL" id="CAUYUJ010004864">
    <property type="protein sequence ID" value="CAK0811289.1"/>
    <property type="molecule type" value="Genomic_DNA"/>
</dbReference>
<feature type="compositionally biased region" description="Basic residues" evidence="1">
    <location>
        <begin position="241"/>
        <end position="254"/>
    </location>
</feature>
<gene>
    <name evidence="2" type="ORF">PCOR1329_LOCUS15942</name>
</gene>
<feature type="region of interest" description="Disordered" evidence="1">
    <location>
        <begin position="197"/>
        <end position="326"/>
    </location>
</feature>
<feature type="compositionally biased region" description="Basic and acidic residues" evidence="1">
    <location>
        <begin position="228"/>
        <end position="240"/>
    </location>
</feature>
<proteinExistence type="predicted"/>